<proteinExistence type="inferred from homology"/>
<dbReference type="Pfam" id="PF01453">
    <property type="entry name" value="B_lectin"/>
    <property type="match status" value="1"/>
</dbReference>
<accession>A0A922A4V7</accession>
<dbReference type="SMART" id="SM00108">
    <property type="entry name" value="B_lectin"/>
    <property type="match status" value="1"/>
</dbReference>
<dbReference type="InterPro" id="IPR000719">
    <property type="entry name" value="Prot_kinase_dom"/>
</dbReference>
<evidence type="ECO:0000256" key="15">
    <source>
        <dbReference type="ARBA" id="ARBA00047899"/>
    </source>
</evidence>
<dbReference type="Pfam" id="PF08276">
    <property type="entry name" value="PAN_2"/>
    <property type="match status" value="1"/>
</dbReference>
<comment type="caution">
    <text evidence="23">The sequence shown here is derived from an EMBL/GenBank/DDBJ whole genome shotgun (WGS) entry which is preliminary data.</text>
</comment>
<keyword evidence="11 19" id="KW-0472">Membrane</keyword>
<dbReference type="FunFam" id="2.90.10.10:FF:000017">
    <property type="entry name" value="Putative receptor protein kinase ZmPK1"/>
    <property type="match status" value="1"/>
</dbReference>
<keyword evidence="2 17" id="KW-0723">Serine/threonine-protein kinase</keyword>
<feature type="domain" description="Protein kinase" evidence="20">
    <location>
        <begin position="548"/>
        <end position="834"/>
    </location>
</feature>
<keyword evidence="8 17" id="KW-0418">Kinase</keyword>
<dbReference type="PIRSF" id="PIRSF000641">
    <property type="entry name" value="SRK"/>
    <property type="match status" value="1"/>
</dbReference>
<keyword evidence="3" id="KW-0245">EGF-like domain</keyword>
<evidence type="ECO:0000256" key="3">
    <source>
        <dbReference type="ARBA" id="ARBA00022536"/>
    </source>
</evidence>
<dbReference type="GO" id="GO:0005524">
    <property type="term" value="F:ATP binding"/>
    <property type="evidence" value="ECO:0007669"/>
    <property type="project" value="UniProtKB-UniRule"/>
</dbReference>
<evidence type="ECO:0000256" key="12">
    <source>
        <dbReference type="ARBA" id="ARBA00023157"/>
    </source>
</evidence>
<evidence type="ECO:0000256" key="5">
    <source>
        <dbReference type="ARBA" id="ARBA00022692"/>
    </source>
</evidence>
<evidence type="ECO:0000256" key="16">
    <source>
        <dbReference type="ARBA" id="ARBA00048679"/>
    </source>
</evidence>
<feature type="domain" description="Apple" evidence="22">
    <location>
        <begin position="362"/>
        <end position="446"/>
    </location>
</feature>
<dbReference type="PROSITE" id="PS50948">
    <property type="entry name" value="PAN"/>
    <property type="match status" value="1"/>
</dbReference>
<evidence type="ECO:0000256" key="11">
    <source>
        <dbReference type="ARBA" id="ARBA00023136"/>
    </source>
</evidence>
<keyword evidence="6" id="KW-0732">Signal</keyword>
<sequence>MYSAIKYVQTQTLLHEYLHIFPTRPLLLSFHSMKFMGTLILFMLFSALFAPATSTNRTVSESLSLSSENPEDVLTSPNGVFSAGFYSVGDNAYCFAIWFASRPSRSQDRTVVWMANRDQPVNGRKSKLSLLRTGNLILSDAGKFTVWETNTISISSLELVLYDTGNLVLRTLGGENLWESFHFPTDTLLPQQLLTRNTKLVSARSHTNYSSGFYKLLFDIDNVLCLIYDGAEVSSSYWPAPWFSSSQTGRFPFNSSRIAFLDSFGNFSSSDKFTFSSADYGQLLHRRLTLDYDGNLRLYSLESLDEEGEMWVVSWQAFQIPCTIHGVCGANSICSYVLGIGRNCSCLPGYKMINHTDWSQGCEPELDLSYGKSDGFLPLSHLDFYGYDYNNNPDNYTLDKCKKLCLESAECKAFQYTFDTTLGFSKCYAKIQLMNGYRTPYFEGTFYLRVPENILPWNANLAKEIGLNCSSEGPLLLGRVYLKSRVYGTGKFMLWFVCGLGGLEIVGIFLVWCLFIRTPNSSSADKRYLLAITGFRKFTYLELKKATKGFTEEIGRGAGGIVYKGVLADNRVAAIKQLYETNQGEDVFLAEVSIIGRLNHMNLTEMWGYCAEGKHRLLVSEYMEHGSLADNLSSNSLDWKKRFEIALGTSKGLSYLHEECLEWVLHCDVKPENIFLDPNYQPKVADFGLSKLQSRGANDNSSFSRMRGTRGYMAPEWVFHLPITSKVDVYSYGIVVLEMVTGKDATKGVHVIDSGGEPQQKRLLSWVREKKKRTASTKSWLAEIIDPRLKGKYDIGKMETLIGVALQCAEEKKDARPSMRQVVEMLLAQENDHQ</sequence>
<dbReference type="FunFam" id="3.30.200.20:FF:000059">
    <property type="entry name" value="S-receptor-like serine/threonine-protein kinase"/>
    <property type="match status" value="1"/>
</dbReference>
<dbReference type="InterPro" id="IPR008271">
    <property type="entry name" value="Ser/Thr_kinase_AS"/>
</dbReference>
<feature type="binding site" evidence="18">
    <location>
        <position position="576"/>
    </location>
    <ligand>
        <name>ATP</name>
        <dbReference type="ChEBI" id="CHEBI:30616"/>
    </ligand>
</feature>
<protein>
    <recommendedName>
        <fullName evidence="17">Receptor-like serine/threonine-protein kinase</fullName>
        <ecNumber evidence="17">2.7.11.1</ecNumber>
    </recommendedName>
</protein>
<dbReference type="EC" id="2.7.11.1" evidence="17"/>
<comment type="catalytic activity">
    <reaction evidence="15 17">
        <text>L-threonyl-[protein] + ATP = O-phospho-L-threonyl-[protein] + ADP + H(+)</text>
        <dbReference type="Rhea" id="RHEA:46608"/>
        <dbReference type="Rhea" id="RHEA-COMP:11060"/>
        <dbReference type="Rhea" id="RHEA-COMP:11605"/>
        <dbReference type="ChEBI" id="CHEBI:15378"/>
        <dbReference type="ChEBI" id="CHEBI:30013"/>
        <dbReference type="ChEBI" id="CHEBI:30616"/>
        <dbReference type="ChEBI" id="CHEBI:61977"/>
        <dbReference type="ChEBI" id="CHEBI:456216"/>
        <dbReference type="EC" id="2.7.11.1"/>
    </reaction>
</comment>
<evidence type="ECO:0000256" key="6">
    <source>
        <dbReference type="ARBA" id="ARBA00022729"/>
    </source>
</evidence>
<evidence type="ECO:0000256" key="1">
    <source>
        <dbReference type="ARBA" id="ARBA00004479"/>
    </source>
</evidence>
<dbReference type="Pfam" id="PF00069">
    <property type="entry name" value="Pkinase"/>
    <property type="match status" value="1"/>
</dbReference>
<dbReference type="GO" id="GO:0048544">
    <property type="term" value="P:recognition of pollen"/>
    <property type="evidence" value="ECO:0007669"/>
    <property type="project" value="InterPro"/>
</dbReference>
<keyword evidence="9 17" id="KW-0067">ATP-binding</keyword>
<dbReference type="PROSITE" id="PS50011">
    <property type="entry name" value="PROTEIN_KINASE_DOM"/>
    <property type="match status" value="1"/>
</dbReference>
<dbReference type="InterPro" id="IPR000858">
    <property type="entry name" value="S_locus_glycoprot_dom"/>
</dbReference>
<dbReference type="InterPro" id="IPR024171">
    <property type="entry name" value="SRK-like_kinase"/>
</dbReference>
<dbReference type="PANTHER" id="PTHR47974:SF3">
    <property type="entry name" value="RECEPTOR-LIKE SERINE_THREONINE-PROTEIN KINASE"/>
    <property type="match status" value="1"/>
</dbReference>
<feature type="transmembrane region" description="Helical" evidence="19">
    <location>
        <begin position="35"/>
        <end position="52"/>
    </location>
</feature>
<evidence type="ECO:0000256" key="14">
    <source>
        <dbReference type="ARBA" id="ARBA00023180"/>
    </source>
</evidence>
<dbReference type="Proteomes" id="UP000811246">
    <property type="component" value="Chromosome 16"/>
</dbReference>
<evidence type="ECO:0000259" key="20">
    <source>
        <dbReference type="PROSITE" id="PS50011"/>
    </source>
</evidence>
<dbReference type="PROSITE" id="PS50927">
    <property type="entry name" value="BULB_LECTIN"/>
    <property type="match status" value="1"/>
</dbReference>
<dbReference type="CDD" id="cd00028">
    <property type="entry name" value="B_lectin"/>
    <property type="match status" value="1"/>
</dbReference>
<evidence type="ECO:0000313" key="24">
    <source>
        <dbReference type="Proteomes" id="UP000811246"/>
    </source>
</evidence>
<evidence type="ECO:0000256" key="9">
    <source>
        <dbReference type="ARBA" id="ARBA00022840"/>
    </source>
</evidence>
<evidence type="ECO:0000256" key="19">
    <source>
        <dbReference type="SAM" id="Phobius"/>
    </source>
</evidence>
<feature type="domain" description="Bulb-type lectin" evidence="21">
    <location>
        <begin position="59"/>
        <end position="182"/>
    </location>
</feature>
<comment type="catalytic activity">
    <reaction evidence="16 17">
        <text>L-seryl-[protein] + ATP = O-phospho-L-seryl-[protein] + ADP + H(+)</text>
        <dbReference type="Rhea" id="RHEA:17989"/>
        <dbReference type="Rhea" id="RHEA-COMP:9863"/>
        <dbReference type="Rhea" id="RHEA-COMP:11604"/>
        <dbReference type="ChEBI" id="CHEBI:15378"/>
        <dbReference type="ChEBI" id="CHEBI:29999"/>
        <dbReference type="ChEBI" id="CHEBI:30616"/>
        <dbReference type="ChEBI" id="CHEBI:83421"/>
        <dbReference type="ChEBI" id="CHEBI:456216"/>
        <dbReference type="EC" id="2.7.11.1"/>
    </reaction>
</comment>
<dbReference type="Pfam" id="PF00954">
    <property type="entry name" value="S_locus_glycop"/>
    <property type="match status" value="1"/>
</dbReference>
<dbReference type="PANTHER" id="PTHR47974">
    <property type="entry name" value="OS07G0415500 PROTEIN"/>
    <property type="match status" value="1"/>
</dbReference>
<dbReference type="SMART" id="SM00220">
    <property type="entry name" value="S_TKc"/>
    <property type="match status" value="1"/>
</dbReference>
<feature type="transmembrane region" description="Helical" evidence="19">
    <location>
        <begin position="492"/>
        <end position="516"/>
    </location>
</feature>
<gene>
    <name evidence="23" type="ORF">I3842_16G035700</name>
</gene>
<evidence type="ECO:0000256" key="17">
    <source>
        <dbReference type="PIRNR" id="PIRNR000641"/>
    </source>
</evidence>
<evidence type="ECO:0000259" key="22">
    <source>
        <dbReference type="PROSITE" id="PS50948"/>
    </source>
</evidence>
<name>A0A922A4V7_CARIL</name>
<comment type="similarity">
    <text evidence="17">Belongs to the protein kinase superfamily. Ser/Thr protein kinase family.</text>
</comment>
<evidence type="ECO:0000313" key="23">
    <source>
        <dbReference type="EMBL" id="KAG6672021.1"/>
    </source>
</evidence>
<keyword evidence="10 19" id="KW-1133">Transmembrane helix</keyword>
<evidence type="ECO:0000256" key="8">
    <source>
        <dbReference type="ARBA" id="ARBA00022777"/>
    </source>
</evidence>
<dbReference type="CDD" id="cd01098">
    <property type="entry name" value="PAN_AP_plant"/>
    <property type="match status" value="1"/>
</dbReference>
<evidence type="ECO:0000256" key="7">
    <source>
        <dbReference type="ARBA" id="ARBA00022741"/>
    </source>
</evidence>
<comment type="subcellular location">
    <subcellularLocation>
        <location evidence="1">Membrane</location>
        <topology evidence="1">Single-pass type I membrane protein</topology>
    </subcellularLocation>
</comment>
<dbReference type="GO" id="GO:0004674">
    <property type="term" value="F:protein serine/threonine kinase activity"/>
    <property type="evidence" value="ECO:0007669"/>
    <property type="project" value="UniProtKB-KW"/>
</dbReference>
<evidence type="ECO:0000256" key="4">
    <source>
        <dbReference type="ARBA" id="ARBA00022679"/>
    </source>
</evidence>
<dbReference type="FunFam" id="1.10.510.10:FF:000537">
    <property type="entry name" value="Putative receptor-like protein kinase"/>
    <property type="match status" value="1"/>
</dbReference>
<dbReference type="InterPro" id="IPR003609">
    <property type="entry name" value="Pan_app"/>
</dbReference>
<reference evidence="23" key="1">
    <citation type="submission" date="2021-01" db="EMBL/GenBank/DDBJ databases">
        <authorList>
            <person name="Lovell J.T."/>
            <person name="Bentley N."/>
            <person name="Bhattarai G."/>
            <person name="Jenkins J.W."/>
            <person name="Sreedasyam A."/>
            <person name="Alarcon Y."/>
            <person name="Bock C."/>
            <person name="Boston L."/>
            <person name="Carlson J."/>
            <person name="Cervantes K."/>
            <person name="Clermont K."/>
            <person name="Krom N."/>
            <person name="Kubenka K."/>
            <person name="Mamidi S."/>
            <person name="Mattison C."/>
            <person name="Monteros M."/>
            <person name="Pisani C."/>
            <person name="Plott C."/>
            <person name="Rajasekar S."/>
            <person name="Rhein H.S."/>
            <person name="Rohla C."/>
            <person name="Song M."/>
            <person name="Hilaire R.S."/>
            <person name="Shu S."/>
            <person name="Wells L."/>
            <person name="Wang X."/>
            <person name="Webber J."/>
            <person name="Heerema R.J."/>
            <person name="Klein P."/>
            <person name="Conner P."/>
            <person name="Grauke L."/>
            <person name="Grimwood J."/>
            <person name="Schmutz J."/>
            <person name="Randall J.J."/>
        </authorList>
    </citation>
    <scope>NUCLEOTIDE SEQUENCE</scope>
    <source>
        <tissue evidence="23">Leaf</tissue>
    </source>
</reference>
<keyword evidence="12" id="KW-1015">Disulfide bond</keyword>
<evidence type="ECO:0000256" key="13">
    <source>
        <dbReference type="ARBA" id="ARBA00023170"/>
    </source>
</evidence>
<evidence type="ECO:0000256" key="10">
    <source>
        <dbReference type="ARBA" id="ARBA00022989"/>
    </source>
</evidence>
<organism evidence="23 24">
    <name type="scientific">Carya illinoinensis</name>
    <name type="common">Pecan</name>
    <dbReference type="NCBI Taxonomy" id="32201"/>
    <lineage>
        <taxon>Eukaryota</taxon>
        <taxon>Viridiplantae</taxon>
        <taxon>Streptophyta</taxon>
        <taxon>Embryophyta</taxon>
        <taxon>Tracheophyta</taxon>
        <taxon>Spermatophyta</taxon>
        <taxon>Magnoliopsida</taxon>
        <taxon>eudicotyledons</taxon>
        <taxon>Gunneridae</taxon>
        <taxon>Pentapetalae</taxon>
        <taxon>rosids</taxon>
        <taxon>fabids</taxon>
        <taxon>Fagales</taxon>
        <taxon>Juglandaceae</taxon>
        <taxon>Carya</taxon>
    </lineage>
</organism>
<dbReference type="PROSITE" id="PS00108">
    <property type="entry name" value="PROTEIN_KINASE_ST"/>
    <property type="match status" value="1"/>
</dbReference>
<evidence type="ECO:0000256" key="18">
    <source>
        <dbReference type="PROSITE-ProRule" id="PRU10141"/>
    </source>
</evidence>
<dbReference type="InterPro" id="IPR017441">
    <property type="entry name" value="Protein_kinase_ATP_BS"/>
</dbReference>
<dbReference type="EMBL" id="CM031840">
    <property type="protein sequence ID" value="KAG6672021.1"/>
    <property type="molecule type" value="Genomic_DNA"/>
</dbReference>
<dbReference type="CDD" id="cd14066">
    <property type="entry name" value="STKc_IRAK"/>
    <property type="match status" value="1"/>
</dbReference>
<dbReference type="InterPro" id="IPR001480">
    <property type="entry name" value="Bulb-type_lectin_dom"/>
</dbReference>
<dbReference type="GO" id="GO:0016020">
    <property type="term" value="C:membrane"/>
    <property type="evidence" value="ECO:0007669"/>
    <property type="project" value="UniProtKB-SubCell"/>
</dbReference>
<evidence type="ECO:0000256" key="2">
    <source>
        <dbReference type="ARBA" id="ARBA00022527"/>
    </source>
</evidence>
<dbReference type="PROSITE" id="PS00107">
    <property type="entry name" value="PROTEIN_KINASE_ATP"/>
    <property type="match status" value="1"/>
</dbReference>
<evidence type="ECO:0000259" key="21">
    <source>
        <dbReference type="PROSITE" id="PS50927"/>
    </source>
</evidence>
<keyword evidence="13" id="KW-0675">Receptor</keyword>
<keyword evidence="14" id="KW-0325">Glycoprotein</keyword>
<keyword evidence="4 17" id="KW-0808">Transferase</keyword>
<dbReference type="AlphaFoldDB" id="A0A922A4V7"/>
<keyword evidence="5 19" id="KW-0812">Transmembrane</keyword>
<keyword evidence="7 17" id="KW-0547">Nucleotide-binding</keyword>